<dbReference type="CDD" id="cd02440">
    <property type="entry name" value="AdoMet_MTases"/>
    <property type="match status" value="1"/>
</dbReference>
<evidence type="ECO:0000313" key="3">
    <source>
        <dbReference type="EMBL" id="KAK2160551.1"/>
    </source>
</evidence>
<dbReference type="InterPro" id="IPR025714">
    <property type="entry name" value="Methyltranfer_dom"/>
</dbReference>
<evidence type="ECO:0000259" key="2">
    <source>
        <dbReference type="Pfam" id="PF21320"/>
    </source>
</evidence>
<name>A0AAD9JX79_RIDPI</name>
<reference evidence="3" key="1">
    <citation type="journal article" date="2023" name="Mol. Biol. Evol.">
        <title>Third-Generation Sequencing Reveals the Adaptive Role of the Epigenome in Three Deep-Sea Polychaetes.</title>
        <authorList>
            <person name="Perez M."/>
            <person name="Aroh O."/>
            <person name="Sun Y."/>
            <person name="Lan Y."/>
            <person name="Juniper S.K."/>
            <person name="Young C.R."/>
            <person name="Angers B."/>
            <person name="Qian P.Y."/>
        </authorList>
    </citation>
    <scope>NUCLEOTIDE SEQUENCE</scope>
    <source>
        <strain evidence="3">R07B-5</strain>
    </source>
</reference>
<protein>
    <recommendedName>
        <fullName evidence="5">Methyltransferase domain-containing protein</fullName>
    </recommendedName>
</protein>
<sequence>MEEPVMNEETEAEFAQRMNVAINEGFMTLGLAIGSKLGLFDLLISFDKPKTSQEIADAGGFKERYIREWLGLMVVSQIVDVDRDTKKYFIPTHRHNSLRTGYPGNGLAVLAWTLPMDGAVMEELMDCFRLEGPGGLSYDKFIGFQLFRKQRMAITVSWEAMKQRLENVPGLLQKMEEGICICDVGCSTGHAALNIAGKFPKSTIYGFDISEEAVAMAKQDAKDKGLDNVTFGINDLCALPDDWTNKWDLMLLWDIAHDVPETSKAFRETYRTLKPGGIVSMLDMNMHTEHTDNMQVPYARFVYGNSLFHCLPVSLRFKDGEGMGAAWGQEKAVKMIRDAGFVDIETFSKPTQSKMHFVFTKIALE</sequence>
<accession>A0AAD9JX79</accession>
<keyword evidence="4" id="KW-1185">Reference proteome</keyword>
<dbReference type="InterPro" id="IPR029063">
    <property type="entry name" value="SAM-dependent_MTases_sf"/>
</dbReference>
<evidence type="ECO:0000259" key="1">
    <source>
        <dbReference type="Pfam" id="PF13847"/>
    </source>
</evidence>
<dbReference type="InterPro" id="IPR036390">
    <property type="entry name" value="WH_DNA-bd_sf"/>
</dbReference>
<dbReference type="PANTHER" id="PTHR45128:SF1">
    <property type="entry name" value="S-ADENOSYLMETHIONINE-DEPENDENT METHYLTRANSFERASE RV2258C"/>
    <property type="match status" value="1"/>
</dbReference>
<dbReference type="SUPFAM" id="SSF46785">
    <property type="entry name" value="Winged helix' DNA-binding domain"/>
    <property type="match status" value="1"/>
</dbReference>
<dbReference type="Pfam" id="PF13847">
    <property type="entry name" value="Methyltransf_31"/>
    <property type="match status" value="1"/>
</dbReference>
<gene>
    <name evidence="3" type="ORF">NP493_1636g00038</name>
</gene>
<proteinExistence type="predicted"/>
<dbReference type="PANTHER" id="PTHR45128">
    <property type="entry name" value="METHYLTRANSFERASE TYPE 11"/>
    <property type="match status" value="1"/>
</dbReference>
<comment type="caution">
    <text evidence="3">The sequence shown here is derived from an EMBL/GenBank/DDBJ whole genome shotgun (WGS) entry which is preliminary data.</text>
</comment>
<evidence type="ECO:0008006" key="5">
    <source>
        <dbReference type="Google" id="ProtNLM"/>
    </source>
</evidence>
<feature type="domain" description="Methyltransferase" evidence="1">
    <location>
        <begin position="177"/>
        <end position="293"/>
    </location>
</feature>
<dbReference type="InterPro" id="IPR053173">
    <property type="entry name" value="SAM-binding_MTase"/>
</dbReference>
<dbReference type="EMBL" id="JAODUO010001638">
    <property type="protein sequence ID" value="KAK2160551.1"/>
    <property type="molecule type" value="Genomic_DNA"/>
</dbReference>
<dbReference type="Pfam" id="PF21320">
    <property type="entry name" value="WHD_Rv2258c"/>
    <property type="match status" value="1"/>
</dbReference>
<dbReference type="AlphaFoldDB" id="A0AAD9JX79"/>
<organism evidence="3 4">
    <name type="scientific">Ridgeia piscesae</name>
    <name type="common">Tubeworm</name>
    <dbReference type="NCBI Taxonomy" id="27915"/>
    <lineage>
        <taxon>Eukaryota</taxon>
        <taxon>Metazoa</taxon>
        <taxon>Spiralia</taxon>
        <taxon>Lophotrochozoa</taxon>
        <taxon>Annelida</taxon>
        <taxon>Polychaeta</taxon>
        <taxon>Sedentaria</taxon>
        <taxon>Canalipalpata</taxon>
        <taxon>Sabellida</taxon>
        <taxon>Siboglinidae</taxon>
        <taxon>Ridgeia</taxon>
    </lineage>
</organism>
<dbReference type="InterPro" id="IPR048711">
    <property type="entry name" value="WHD_Rv2258c"/>
</dbReference>
<evidence type="ECO:0000313" key="4">
    <source>
        <dbReference type="Proteomes" id="UP001209878"/>
    </source>
</evidence>
<dbReference type="SUPFAM" id="SSF53335">
    <property type="entry name" value="S-adenosyl-L-methionine-dependent methyltransferases"/>
    <property type="match status" value="1"/>
</dbReference>
<dbReference type="Gene3D" id="3.40.50.150">
    <property type="entry name" value="Vaccinia Virus protein VP39"/>
    <property type="match status" value="1"/>
</dbReference>
<dbReference type="Proteomes" id="UP001209878">
    <property type="component" value="Unassembled WGS sequence"/>
</dbReference>
<feature type="domain" description="S-adenosylmethionine-dependent methyltransferase Rv2258c-like winged HTH" evidence="2">
    <location>
        <begin position="27"/>
        <end position="98"/>
    </location>
</feature>